<dbReference type="GO" id="GO:0097237">
    <property type="term" value="P:cellular response to toxic substance"/>
    <property type="evidence" value="ECO:0007669"/>
    <property type="project" value="UniProtKB-ARBA"/>
</dbReference>
<name>A0A8H4RV63_9HELO</name>
<evidence type="ECO:0000256" key="2">
    <source>
        <dbReference type="ARBA" id="ARBA00022630"/>
    </source>
</evidence>
<dbReference type="SUPFAM" id="SSF51905">
    <property type="entry name" value="FAD/NAD(P)-binding domain"/>
    <property type="match status" value="1"/>
</dbReference>
<dbReference type="InterPro" id="IPR023753">
    <property type="entry name" value="FAD/NAD-binding_dom"/>
</dbReference>
<sequence length="319" mass="34335">MSSTEDSTVDVIIIGGGPAGLSAALCLSRARYKTAIFDSGVYRNAAAPHMHMVPTWDHGDPKKYRATARAELSDRYGEVVTFVDLAVTSVKKEEAGTFYAVDSSGQSWRGRKLILATGVKDIFPDIPGYEECWIKGIFHCLFCHGYEDAGVKSIGVLAVDLMAQVPQITNGLVRNALRFSDDVTIYTNGAESIATTMLELVSTADAPQGVKMDSRPIARLTKEDTAAEVTIEFKDGSRITHGFLVHGPRNEMELDFAKDLKLERMPSGGEVKVLPPFNETTEPGCFAAGDIGSVGKIVIAGVAFGTYAAMGVVKQLQGY</sequence>
<dbReference type="Gene3D" id="3.50.50.60">
    <property type="entry name" value="FAD/NAD(P)-binding domain"/>
    <property type="match status" value="2"/>
</dbReference>
<comment type="caution">
    <text evidence="5">The sequence shown here is derived from an EMBL/GenBank/DDBJ whole genome shotgun (WGS) entry which is preliminary data.</text>
</comment>
<accession>A0A8H4RV63</accession>
<dbReference type="Pfam" id="PF07992">
    <property type="entry name" value="Pyr_redox_2"/>
    <property type="match status" value="1"/>
</dbReference>
<evidence type="ECO:0000313" key="6">
    <source>
        <dbReference type="Proteomes" id="UP000566819"/>
    </source>
</evidence>
<organism evidence="5 6">
    <name type="scientific">Cudoniella acicularis</name>
    <dbReference type="NCBI Taxonomy" id="354080"/>
    <lineage>
        <taxon>Eukaryota</taxon>
        <taxon>Fungi</taxon>
        <taxon>Dikarya</taxon>
        <taxon>Ascomycota</taxon>
        <taxon>Pezizomycotina</taxon>
        <taxon>Leotiomycetes</taxon>
        <taxon>Helotiales</taxon>
        <taxon>Tricladiaceae</taxon>
        <taxon>Cudoniella</taxon>
    </lineage>
</organism>
<evidence type="ECO:0000259" key="4">
    <source>
        <dbReference type="Pfam" id="PF07992"/>
    </source>
</evidence>
<dbReference type="PANTHER" id="PTHR48105">
    <property type="entry name" value="THIOREDOXIN REDUCTASE 1-RELATED-RELATED"/>
    <property type="match status" value="1"/>
</dbReference>
<dbReference type="Proteomes" id="UP000566819">
    <property type="component" value="Unassembled WGS sequence"/>
</dbReference>
<dbReference type="EMBL" id="JAAMPI010000058">
    <property type="protein sequence ID" value="KAF4636589.1"/>
    <property type="molecule type" value="Genomic_DNA"/>
</dbReference>
<keyword evidence="2" id="KW-0285">Flavoprotein</keyword>
<proteinExistence type="inferred from homology"/>
<protein>
    <recommendedName>
        <fullName evidence="4">FAD/NAD(P)-binding domain-containing protein</fullName>
    </recommendedName>
</protein>
<keyword evidence="6" id="KW-1185">Reference proteome</keyword>
<keyword evidence="3" id="KW-0560">Oxidoreductase</keyword>
<evidence type="ECO:0000313" key="5">
    <source>
        <dbReference type="EMBL" id="KAF4636589.1"/>
    </source>
</evidence>
<feature type="domain" description="FAD/NAD(P)-binding" evidence="4">
    <location>
        <begin position="10"/>
        <end position="292"/>
    </location>
</feature>
<evidence type="ECO:0000256" key="3">
    <source>
        <dbReference type="ARBA" id="ARBA00023002"/>
    </source>
</evidence>
<dbReference type="InterPro" id="IPR036188">
    <property type="entry name" value="FAD/NAD-bd_sf"/>
</dbReference>
<dbReference type="GO" id="GO:0016491">
    <property type="term" value="F:oxidoreductase activity"/>
    <property type="evidence" value="ECO:0007669"/>
    <property type="project" value="UniProtKB-KW"/>
</dbReference>
<dbReference type="PRINTS" id="PR00469">
    <property type="entry name" value="PNDRDTASEII"/>
</dbReference>
<gene>
    <name evidence="5" type="ORF">G7Y89_g1491</name>
</gene>
<dbReference type="OrthoDB" id="10260355at2759"/>
<dbReference type="AlphaFoldDB" id="A0A8H4RV63"/>
<dbReference type="PRINTS" id="PR00368">
    <property type="entry name" value="FADPNR"/>
</dbReference>
<comment type="similarity">
    <text evidence="1">Belongs to the class-II pyridine nucleotide-disulfide oxidoreductase family.</text>
</comment>
<evidence type="ECO:0000256" key="1">
    <source>
        <dbReference type="ARBA" id="ARBA00009333"/>
    </source>
</evidence>
<reference evidence="5 6" key="1">
    <citation type="submission" date="2020-03" db="EMBL/GenBank/DDBJ databases">
        <title>Draft Genome Sequence of Cudoniella acicularis.</title>
        <authorList>
            <person name="Buettner E."/>
            <person name="Kellner H."/>
        </authorList>
    </citation>
    <scope>NUCLEOTIDE SEQUENCE [LARGE SCALE GENOMIC DNA]</scope>
    <source>
        <strain evidence="5 6">DSM 108380</strain>
    </source>
</reference>
<dbReference type="InterPro" id="IPR050097">
    <property type="entry name" value="Ferredoxin-NADP_redctase_2"/>
</dbReference>